<feature type="transmembrane region" description="Helical" evidence="2">
    <location>
        <begin position="6"/>
        <end position="23"/>
    </location>
</feature>
<gene>
    <name evidence="3" type="ORF">TJEJU_4089</name>
</gene>
<evidence type="ECO:0008006" key="5">
    <source>
        <dbReference type="Google" id="ProtNLM"/>
    </source>
</evidence>
<proteinExistence type="predicted"/>
<keyword evidence="1" id="KW-0175">Coiled coil</keyword>
<evidence type="ECO:0000256" key="1">
    <source>
        <dbReference type="SAM" id="Coils"/>
    </source>
</evidence>
<organism evidence="3 4">
    <name type="scientific">Tenacibaculum jejuense</name>
    <dbReference type="NCBI Taxonomy" id="584609"/>
    <lineage>
        <taxon>Bacteria</taxon>
        <taxon>Pseudomonadati</taxon>
        <taxon>Bacteroidota</taxon>
        <taxon>Flavobacteriia</taxon>
        <taxon>Flavobacteriales</taxon>
        <taxon>Flavobacteriaceae</taxon>
        <taxon>Tenacibaculum</taxon>
    </lineage>
</organism>
<dbReference type="RefSeq" id="WP_157730301.1">
    <property type="nucleotide sequence ID" value="NZ_LT899436.1"/>
</dbReference>
<feature type="coiled-coil region" evidence="1">
    <location>
        <begin position="99"/>
        <end position="147"/>
    </location>
</feature>
<evidence type="ECO:0000313" key="3">
    <source>
        <dbReference type="EMBL" id="SNR17711.1"/>
    </source>
</evidence>
<evidence type="ECO:0000313" key="4">
    <source>
        <dbReference type="Proteomes" id="UP000215214"/>
    </source>
</evidence>
<reference evidence="3 4" key="1">
    <citation type="submission" date="2017-07" db="EMBL/GenBank/DDBJ databases">
        <authorList>
            <person name="Sun Z.S."/>
            <person name="Albrecht U."/>
            <person name="Echele G."/>
            <person name="Lee C.C."/>
        </authorList>
    </citation>
    <scope>NUCLEOTIDE SEQUENCE [LARGE SCALE GENOMIC DNA]</scope>
    <source>
        <strain evidence="4">type strain: KCTC 22618</strain>
    </source>
</reference>
<dbReference type="OrthoDB" id="1493222at2"/>
<evidence type="ECO:0000256" key="2">
    <source>
        <dbReference type="SAM" id="Phobius"/>
    </source>
</evidence>
<dbReference type="Gene3D" id="1.20.5.340">
    <property type="match status" value="1"/>
</dbReference>
<accession>A0A238UEX4</accession>
<keyword evidence="2" id="KW-0472">Membrane</keyword>
<keyword evidence="2" id="KW-0812">Transmembrane</keyword>
<keyword evidence="4" id="KW-1185">Reference proteome</keyword>
<name>A0A238UEX4_9FLAO</name>
<sequence length="246" mass="27075">MSPCIYIPIIVGLICAILGYLLGRLFRSSNDNSSNDNDSIILELRNKISQLEANLDACNKAKLALQNDLDACRESKSGLSSDLKLAREASANLGAAASLAKNSNDDSELKDKITKLEAELDACNKAKANLQTDLEAAKNTNNNLNLIPFNADAAKAVFGKKIKQDDLKIVEGIGPKIEGLFHNFDIKTWKALSEASIEKCQEVLNSGGERYRIHKPDTWPQQAKLAYEGKWEELLKWQDELDGGKL</sequence>
<dbReference type="AlphaFoldDB" id="A0A238UEX4"/>
<protein>
    <recommendedName>
        <fullName evidence="5">LSU ribosomal protein L21p</fullName>
    </recommendedName>
</protein>
<dbReference type="Proteomes" id="UP000215214">
    <property type="component" value="Chromosome TJEJU"/>
</dbReference>
<feature type="coiled-coil region" evidence="1">
    <location>
        <begin position="41"/>
        <end position="68"/>
    </location>
</feature>
<keyword evidence="2" id="KW-1133">Transmembrane helix</keyword>
<dbReference type="EMBL" id="LT899436">
    <property type="protein sequence ID" value="SNR17711.1"/>
    <property type="molecule type" value="Genomic_DNA"/>
</dbReference>
<dbReference type="KEGG" id="tje:TJEJU_4089"/>